<dbReference type="STRING" id="1120976.SAMN03080606_01384"/>
<proteinExistence type="predicted"/>
<evidence type="ECO:0000313" key="3">
    <source>
        <dbReference type="Proteomes" id="UP000198636"/>
    </source>
</evidence>
<name>A0A1G5FDJ4_9FIRM</name>
<evidence type="ECO:0000256" key="1">
    <source>
        <dbReference type="SAM" id="SignalP"/>
    </source>
</evidence>
<keyword evidence="3" id="KW-1185">Reference proteome</keyword>
<organism evidence="2 3">
    <name type="scientific">Alkaliphilus peptidifermentans DSM 18978</name>
    <dbReference type="NCBI Taxonomy" id="1120976"/>
    <lineage>
        <taxon>Bacteria</taxon>
        <taxon>Bacillati</taxon>
        <taxon>Bacillota</taxon>
        <taxon>Clostridia</taxon>
        <taxon>Peptostreptococcales</taxon>
        <taxon>Natronincolaceae</taxon>
        <taxon>Alkaliphilus</taxon>
    </lineage>
</organism>
<accession>A0A1G5FDJ4</accession>
<protein>
    <submittedName>
        <fullName evidence="2">Uncharacterized protein</fullName>
    </submittedName>
</protein>
<dbReference type="RefSeq" id="WP_091541549.1">
    <property type="nucleotide sequence ID" value="NZ_FMUS01000007.1"/>
</dbReference>
<feature type="signal peptide" evidence="1">
    <location>
        <begin position="1"/>
        <end position="20"/>
    </location>
</feature>
<gene>
    <name evidence="2" type="ORF">SAMN03080606_01384</name>
</gene>
<reference evidence="2 3" key="1">
    <citation type="submission" date="2016-10" db="EMBL/GenBank/DDBJ databases">
        <authorList>
            <person name="de Groot N.N."/>
        </authorList>
    </citation>
    <scope>NUCLEOTIDE SEQUENCE [LARGE SCALE GENOMIC DNA]</scope>
    <source>
        <strain evidence="2 3">DSM 18978</strain>
    </source>
</reference>
<dbReference type="AlphaFoldDB" id="A0A1G5FDJ4"/>
<feature type="chain" id="PRO_5039090986" evidence="1">
    <location>
        <begin position="21"/>
        <end position="159"/>
    </location>
</feature>
<sequence length="159" mass="18474">MIKIIFLILIIPLLLLNACSQDTTPFVTKTIENALGEEVNNDDLIHISYPEQDIAIYQDYEKIYFCVLRDKKTVYAGYYRKDEIFDGKNNSFNWSSFSDNNENIYGLWGLVLNSERGHIILNEEPINPSFIDLGTVSIYYKFFEDPLDLSINVENKIIE</sequence>
<dbReference type="Proteomes" id="UP000198636">
    <property type="component" value="Unassembled WGS sequence"/>
</dbReference>
<dbReference type="EMBL" id="FMUS01000007">
    <property type="protein sequence ID" value="SCY37342.1"/>
    <property type="molecule type" value="Genomic_DNA"/>
</dbReference>
<evidence type="ECO:0000313" key="2">
    <source>
        <dbReference type="EMBL" id="SCY37342.1"/>
    </source>
</evidence>
<keyword evidence="1" id="KW-0732">Signal</keyword>